<dbReference type="InterPro" id="IPR001789">
    <property type="entry name" value="Sig_transdc_resp-reg_receiver"/>
</dbReference>
<dbReference type="PROSITE" id="PS50113">
    <property type="entry name" value="PAC"/>
    <property type="match status" value="1"/>
</dbReference>
<evidence type="ECO:0000256" key="13">
    <source>
        <dbReference type="ARBA" id="ARBA00023136"/>
    </source>
</evidence>
<feature type="transmembrane region" description="Helical" evidence="15">
    <location>
        <begin position="68"/>
        <end position="87"/>
    </location>
</feature>
<dbReference type="Gene3D" id="3.30.565.10">
    <property type="entry name" value="Histidine kinase-like ATPase, C-terminal domain"/>
    <property type="match status" value="1"/>
</dbReference>
<dbReference type="InterPro" id="IPR000014">
    <property type="entry name" value="PAS"/>
</dbReference>
<dbReference type="PANTHER" id="PTHR43065">
    <property type="entry name" value="SENSOR HISTIDINE KINASE"/>
    <property type="match status" value="1"/>
</dbReference>
<dbReference type="OrthoDB" id="9796100at2"/>
<dbReference type="SUPFAM" id="SSF52172">
    <property type="entry name" value="CheY-like"/>
    <property type="match status" value="1"/>
</dbReference>
<dbReference type="GO" id="GO:0071555">
    <property type="term" value="P:cell wall organization"/>
    <property type="evidence" value="ECO:0007669"/>
    <property type="project" value="InterPro"/>
</dbReference>
<keyword evidence="20" id="KW-1185">Reference proteome</keyword>
<gene>
    <name evidence="19" type="ORF">MAA8898_02712</name>
</gene>
<dbReference type="EC" id="2.7.13.3" evidence="3"/>
<dbReference type="Pfam" id="PF00512">
    <property type="entry name" value="HisKA"/>
    <property type="match status" value="1"/>
</dbReference>
<dbReference type="GO" id="GO:0005524">
    <property type="term" value="F:ATP binding"/>
    <property type="evidence" value="ECO:0007669"/>
    <property type="project" value="UniProtKB-KW"/>
</dbReference>
<dbReference type="PANTHER" id="PTHR43065:SF46">
    <property type="entry name" value="C4-DICARBOXYLATE TRANSPORT SENSOR PROTEIN DCTB"/>
    <property type="match status" value="1"/>
</dbReference>
<dbReference type="InterPro" id="IPR011006">
    <property type="entry name" value="CheY-like_superfamily"/>
</dbReference>
<feature type="transmembrane region" description="Helical" evidence="15">
    <location>
        <begin position="6"/>
        <end position="23"/>
    </location>
</feature>
<name>A0A238KJS9_9RHOB</name>
<accession>A0A238KJS9</accession>
<dbReference type="InterPro" id="IPR000700">
    <property type="entry name" value="PAS-assoc_C"/>
</dbReference>
<proteinExistence type="predicted"/>
<evidence type="ECO:0000259" key="17">
    <source>
        <dbReference type="PROSITE" id="PS50110"/>
    </source>
</evidence>
<dbReference type="PROSITE" id="PS50110">
    <property type="entry name" value="RESPONSE_REGULATORY"/>
    <property type="match status" value="1"/>
</dbReference>
<feature type="domain" description="PAC" evidence="18">
    <location>
        <begin position="276"/>
        <end position="328"/>
    </location>
</feature>
<dbReference type="Gene3D" id="3.30.450.20">
    <property type="entry name" value="PAS domain"/>
    <property type="match status" value="1"/>
</dbReference>
<comment type="catalytic activity">
    <reaction evidence="1">
        <text>ATP + protein L-histidine = ADP + protein N-phospho-L-histidine.</text>
        <dbReference type="EC" id="2.7.13.3"/>
    </reaction>
</comment>
<keyword evidence="9" id="KW-0418">Kinase</keyword>
<keyword evidence="4" id="KW-1003">Cell membrane</keyword>
<evidence type="ECO:0000256" key="5">
    <source>
        <dbReference type="ARBA" id="ARBA00022553"/>
    </source>
</evidence>
<dbReference type="SUPFAM" id="SSF47384">
    <property type="entry name" value="Homodimeric domain of signal transducing histidine kinase"/>
    <property type="match status" value="1"/>
</dbReference>
<dbReference type="CDD" id="cd00130">
    <property type="entry name" value="PAS"/>
    <property type="match status" value="1"/>
</dbReference>
<keyword evidence="12" id="KW-0902">Two-component regulatory system</keyword>
<feature type="modified residue" description="4-aspartylphosphate" evidence="14">
    <location>
        <position position="650"/>
    </location>
</feature>
<evidence type="ECO:0000256" key="10">
    <source>
        <dbReference type="ARBA" id="ARBA00022840"/>
    </source>
</evidence>
<dbReference type="GO" id="GO:0000155">
    <property type="term" value="F:phosphorelay sensor kinase activity"/>
    <property type="evidence" value="ECO:0007669"/>
    <property type="project" value="InterPro"/>
</dbReference>
<dbReference type="InterPro" id="IPR036097">
    <property type="entry name" value="HisK_dim/P_sf"/>
</dbReference>
<evidence type="ECO:0000259" key="16">
    <source>
        <dbReference type="PROSITE" id="PS50109"/>
    </source>
</evidence>
<evidence type="ECO:0000256" key="2">
    <source>
        <dbReference type="ARBA" id="ARBA00004651"/>
    </source>
</evidence>
<dbReference type="Gene3D" id="2.10.70.100">
    <property type="match status" value="1"/>
</dbReference>
<evidence type="ECO:0000256" key="11">
    <source>
        <dbReference type="ARBA" id="ARBA00022989"/>
    </source>
</evidence>
<dbReference type="SUPFAM" id="SSF55785">
    <property type="entry name" value="PYP-like sensor domain (PAS domain)"/>
    <property type="match status" value="1"/>
</dbReference>
<evidence type="ECO:0000313" key="19">
    <source>
        <dbReference type="EMBL" id="SMX43031.1"/>
    </source>
</evidence>
<evidence type="ECO:0000256" key="7">
    <source>
        <dbReference type="ARBA" id="ARBA00022692"/>
    </source>
</evidence>
<feature type="transmembrane region" description="Helical" evidence="15">
    <location>
        <begin position="35"/>
        <end position="56"/>
    </location>
</feature>
<dbReference type="Proteomes" id="UP000207598">
    <property type="component" value="Unassembled WGS sequence"/>
</dbReference>
<reference evidence="19 20" key="1">
    <citation type="submission" date="2017-05" db="EMBL/GenBank/DDBJ databases">
        <authorList>
            <person name="Song R."/>
            <person name="Chenine A.L."/>
            <person name="Ruprecht R.M."/>
        </authorList>
    </citation>
    <scope>NUCLEOTIDE SEQUENCE [LARGE SCALE GENOMIC DNA]</scope>
    <source>
        <strain evidence="19 20">CECT 8898</strain>
    </source>
</reference>
<dbReference type="Gene3D" id="1.10.287.130">
    <property type="match status" value="1"/>
</dbReference>
<dbReference type="InterPro" id="IPR005467">
    <property type="entry name" value="His_kinase_dom"/>
</dbReference>
<dbReference type="Pfam" id="PF08447">
    <property type="entry name" value="PAS_3"/>
    <property type="match status" value="1"/>
</dbReference>
<dbReference type="InterPro" id="IPR036890">
    <property type="entry name" value="HATPase_C_sf"/>
</dbReference>
<evidence type="ECO:0000313" key="20">
    <source>
        <dbReference type="Proteomes" id="UP000207598"/>
    </source>
</evidence>
<evidence type="ECO:0000256" key="14">
    <source>
        <dbReference type="PROSITE-ProRule" id="PRU00169"/>
    </source>
</evidence>
<keyword evidence="8" id="KW-0547">Nucleotide-binding</keyword>
<dbReference type="SMART" id="SM00387">
    <property type="entry name" value="HATPase_c"/>
    <property type="match status" value="1"/>
</dbReference>
<dbReference type="Pfam" id="PF00072">
    <property type="entry name" value="Response_reg"/>
    <property type="match status" value="1"/>
</dbReference>
<evidence type="ECO:0000256" key="15">
    <source>
        <dbReference type="SAM" id="Phobius"/>
    </source>
</evidence>
<keyword evidence="10" id="KW-0067">ATP-binding</keyword>
<dbReference type="InterPro" id="IPR003594">
    <property type="entry name" value="HATPase_dom"/>
</dbReference>
<organism evidence="19 20">
    <name type="scientific">Maliponia aquimaris</name>
    <dbReference type="NCBI Taxonomy" id="1673631"/>
    <lineage>
        <taxon>Bacteria</taxon>
        <taxon>Pseudomonadati</taxon>
        <taxon>Pseudomonadota</taxon>
        <taxon>Alphaproteobacteria</taxon>
        <taxon>Rhodobacterales</taxon>
        <taxon>Paracoccaceae</taxon>
        <taxon>Maliponia</taxon>
    </lineage>
</organism>
<dbReference type="InterPro" id="IPR035965">
    <property type="entry name" value="PAS-like_dom_sf"/>
</dbReference>
<feature type="transmembrane region" description="Helical" evidence="15">
    <location>
        <begin position="131"/>
        <end position="153"/>
    </location>
</feature>
<feature type="domain" description="Histidine kinase" evidence="16">
    <location>
        <begin position="348"/>
        <end position="576"/>
    </location>
</feature>
<keyword evidence="13 15" id="KW-0472">Membrane</keyword>
<dbReference type="AlphaFoldDB" id="A0A238KJS9"/>
<sequence>MLVEVLQNAALLSIAAAGVFWLYKSPGTSTSLFGLLLIGLLYGATTFLVTITPVTLPDGATVDARAGPVILAGMLGGPLPAAIAAVLGGFGRWYVGGNFAFSGVVVYVLYAAVGTLTWHRLYKGPLGDELAPARVALAAALSVGCASLMYFLIEPQERAVAWLAQDLPWIAVANVLSVALTALIAQVAIATGRQSALLTDALQTLELAKKAGGIGVWVYDLKQQRATWDEVNKRLHGITAPGLTGRFEDWERTVHPDDLPRVKLEFQDALNGTGEYNTQYRVVLGDGSTRTLKGDGLVQRDASGAPLRIVGTNFDLTPLVHQEKELQESRAIAAQAQRLDTIGKLTGGVAHDFNNLLAIIQGNLEFLLEDEDQKQLPPEERLDILTSAISATRRGGELTRSMLAFARKSHLAPTAIRINDVVRETENWIARAIPSSIEFDTSLQHNPWPLSLDLASLQSAIVNIIVNARDAMPRGGKLTIETLNVRIDKDYATALDEAVPEGRYVMLAITDTGSGIDPKLLPNVFDPFVTSKELGFGTGLGLSMVQGFARQSGGFVKIYSEPGVGTCVKLYFPVSGKEEITFDPVADPQAAGAAAGAKGRILVAEDQLEVLSVIVRVLKSAGYQVEAATSGDDAYALFRESGPYDLLLTDVVMPGKLRGPELAKACRAQDPDLPVIFMSGYASEATVHGNGLRAEDIRLMKPVPKIELLATVRQCLEDTQPDE</sequence>
<keyword evidence="5 14" id="KW-0597">Phosphoprotein</keyword>
<dbReference type="InterPro" id="IPR011620">
    <property type="entry name" value="Sig_transdc_His_kinase_LytS_TM"/>
</dbReference>
<feature type="transmembrane region" description="Helical" evidence="15">
    <location>
        <begin position="99"/>
        <end position="119"/>
    </location>
</feature>
<dbReference type="InterPro" id="IPR003661">
    <property type="entry name" value="HisK_dim/P_dom"/>
</dbReference>
<dbReference type="PROSITE" id="PS50109">
    <property type="entry name" value="HIS_KIN"/>
    <property type="match status" value="1"/>
</dbReference>
<dbReference type="InterPro" id="IPR004358">
    <property type="entry name" value="Sig_transdc_His_kin-like_C"/>
</dbReference>
<dbReference type="SUPFAM" id="SSF55874">
    <property type="entry name" value="ATPase domain of HSP90 chaperone/DNA topoisomerase II/histidine kinase"/>
    <property type="match status" value="1"/>
</dbReference>
<dbReference type="InterPro" id="IPR013655">
    <property type="entry name" value="PAS_fold_3"/>
</dbReference>
<evidence type="ECO:0000256" key="4">
    <source>
        <dbReference type="ARBA" id="ARBA00022475"/>
    </source>
</evidence>
<dbReference type="CDD" id="cd00082">
    <property type="entry name" value="HisKA"/>
    <property type="match status" value="1"/>
</dbReference>
<comment type="subcellular location">
    <subcellularLocation>
        <location evidence="2">Cell membrane</location>
        <topology evidence="2">Multi-pass membrane protein</topology>
    </subcellularLocation>
</comment>
<protein>
    <recommendedName>
        <fullName evidence="3">histidine kinase</fullName>
        <ecNumber evidence="3">2.7.13.3</ecNumber>
    </recommendedName>
</protein>
<feature type="domain" description="Response regulatory" evidence="17">
    <location>
        <begin position="600"/>
        <end position="716"/>
    </location>
</feature>
<dbReference type="SMART" id="SM00388">
    <property type="entry name" value="HisKA"/>
    <property type="match status" value="1"/>
</dbReference>
<dbReference type="GO" id="GO:0005886">
    <property type="term" value="C:plasma membrane"/>
    <property type="evidence" value="ECO:0007669"/>
    <property type="project" value="UniProtKB-SubCell"/>
</dbReference>
<evidence type="ECO:0000256" key="9">
    <source>
        <dbReference type="ARBA" id="ARBA00022777"/>
    </source>
</evidence>
<evidence type="ECO:0000256" key="3">
    <source>
        <dbReference type="ARBA" id="ARBA00012438"/>
    </source>
</evidence>
<keyword evidence="11 15" id="KW-1133">Transmembrane helix</keyword>
<dbReference type="PRINTS" id="PR00344">
    <property type="entry name" value="BCTRLSENSOR"/>
</dbReference>
<evidence type="ECO:0000256" key="6">
    <source>
        <dbReference type="ARBA" id="ARBA00022679"/>
    </source>
</evidence>
<dbReference type="Pfam" id="PF07694">
    <property type="entry name" value="5TM-5TMR_LYT"/>
    <property type="match status" value="1"/>
</dbReference>
<dbReference type="SMART" id="SM00448">
    <property type="entry name" value="REC"/>
    <property type="match status" value="1"/>
</dbReference>
<keyword evidence="6" id="KW-0808">Transferase</keyword>
<dbReference type="RefSeq" id="WP_094021539.1">
    <property type="nucleotide sequence ID" value="NZ_FXYF01000007.1"/>
</dbReference>
<feature type="transmembrane region" description="Helical" evidence="15">
    <location>
        <begin position="169"/>
        <end position="189"/>
    </location>
</feature>
<evidence type="ECO:0000259" key="18">
    <source>
        <dbReference type="PROSITE" id="PS50113"/>
    </source>
</evidence>
<keyword evidence="7 15" id="KW-0812">Transmembrane</keyword>
<evidence type="ECO:0000256" key="12">
    <source>
        <dbReference type="ARBA" id="ARBA00023012"/>
    </source>
</evidence>
<dbReference type="Gene3D" id="3.40.50.2300">
    <property type="match status" value="1"/>
</dbReference>
<dbReference type="EMBL" id="FXYF01000007">
    <property type="protein sequence ID" value="SMX43031.1"/>
    <property type="molecule type" value="Genomic_DNA"/>
</dbReference>
<evidence type="ECO:0000256" key="1">
    <source>
        <dbReference type="ARBA" id="ARBA00000085"/>
    </source>
</evidence>
<dbReference type="Pfam" id="PF02518">
    <property type="entry name" value="HATPase_c"/>
    <property type="match status" value="1"/>
</dbReference>
<evidence type="ECO:0000256" key="8">
    <source>
        <dbReference type="ARBA" id="ARBA00022741"/>
    </source>
</evidence>